<dbReference type="EMBL" id="CP010070">
    <property type="protein sequence ID" value="AIZ56613.1"/>
    <property type="molecule type" value="Genomic_DNA"/>
</dbReference>
<dbReference type="InterPro" id="IPR051406">
    <property type="entry name" value="PLD_domain"/>
</dbReference>
<dbReference type="GO" id="GO:0016891">
    <property type="term" value="F:RNA endonuclease activity producing 5'-phosphomonoesters, hydrolytic mechanism"/>
    <property type="evidence" value="ECO:0007669"/>
    <property type="project" value="TreeGrafter"/>
</dbReference>
<proteinExistence type="predicted"/>
<feature type="domain" description="PLD phosphodiesterase" evidence="5">
    <location>
        <begin position="290"/>
        <end position="317"/>
    </location>
</feature>
<dbReference type="STRING" id="1577791.Mpt1_c07290"/>
<feature type="domain" description="LTD" evidence="6">
    <location>
        <begin position="23"/>
        <end position="143"/>
    </location>
</feature>
<evidence type="ECO:0000256" key="4">
    <source>
        <dbReference type="SAM" id="Phobius"/>
    </source>
</evidence>
<evidence type="ECO:0000259" key="5">
    <source>
        <dbReference type="PROSITE" id="PS50035"/>
    </source>
</evidence>
<accession>A0A0A7LCC0</accession>
<evidence type="ECO:0000256" key="1">
    <source>
        <dbReference type="ARBA" id="ARBA00022801"/>
    </source>
</evidence>
<dbReference type="SUPFAM" id="SSF56024">
    <property type="entry name" value="Phospholipase D/nuclease"/>
    <property type="match status" value="2"/>
</dbReference>
<dbReference type="InterPro" id="IPR036415">
    <property type="entry name" value="Lamin_tail_dom_sf"/>
</dbReference>
<sequence length="658" mass="72068">MRRTSIVIFLSLIIIFPVMASGDSSSETAEKVLLYEINPFGNYEGLSLFNYGDGDVDLKGWSISDGEGTLTFISGIKIASGARLTLVKAVGADDWFSGRGNTTTFGDERIQKKGSFILANTGDDISLYRNGILRDAVCYGEKHMEIGWSGDPVPLPTNKYVLRIGSNDTDTAADWIYTKPGLTNHSFDPELYFDSVVSPFSFPESQGTPIFKEIENADREILIANYLLTNVNLVALLCGLSAKGVKVRILLDGAPLGNDISTELTLMRSLVDAGAEVYLIDDPVAGNYERYAYFHNKYAVIDGKKVIVTSENWTAGNLSENCSNRGWGAAIESGELSEYMRDVFFSDMNLEFGDVRPLLQCYPGLKPYAGTLTYSAPEQCEIMRYEAKVMPIISPDYSLTAMRYFIENAGSRVYSEQMDLGSSFCTIDDRSPVGWLSAAAERGVDARFILDASAKSRDEIINMINSTTGTKAISIAGKEEFSLIHNKGVIIDDKVWVGSVNWTESSFQNNREFAVVIDSPEVTDFFAGLFIDDWGVNEHTVAEIGLEITIDTFEIDGDRIYVFTVSGPEDSAYTWDVLGDGTLRTSPINKIVCKGLHEGVHTVRVSMDGTGYTAVCDYAVEPIAMPSSENKVNWIPVAAGVAAIAGVGAVIRRRNNNP</sequence>
<dbReference type="PROSITE" id="PS51841">
    <property type="entry name" value="LTD"/>
    <property type="match status" value="1"/>
</dbReference>
<dbReference type="Proteomes" id="UP000030787">
    <property type="component" value="Chromosome"/>
</dbReference>
<dbReference type="Pfam" id="PF00932">
    <property type="entry name" value="LTD"/>
    <property type="match status" value="1"/>
</dbReference>
<evidence type="ECO:0000256" key="3">
    <source>
        <dbReference type="ARBA" id="ARBA00023098"/>
    </source>
</evidence>
<dbReference type="PANTHER" id="PTHR43856:SF1">
    <property type="entry name" value="MITOCHONDRIAL CARDIOLIPIN HYDROLASE"/>
    <property type="match status" value="1"/>
</dbReference>
<reference evidence="7 8" key="1">
    <citation type="journal article" date="2014" name="Appl. Environ. Microbiol.">
        <title>Comparative Genome Analysis of 'Candidatus Methanoplasma termitum' Indicates a New Mode of Energy Metabolism in the Seventh Order of Methanogens.</title>
        <authorList>
            <person name="Lang K."/>
            <person name="Schuldes J."/>
            <person name="Klingl A."/>
            <person name="Poehlein A."/>
            <person name="Daniel R."/>
            <person name="Brune A."/>
        </authorList>
    </citation>
    <scope>NUCLEOTIDE SEQUENCE [LARGE SCALE GENOMIC DNA]</scope>
    <source>
        <strain evidence="8">Mpt1</strain>
    </source>
</reference>
<dbReference type="SMART" id="SM00155">
    <property type="entry name" value="PLDc"/>
    <property type="match status" value="2"/>
</dbReference>
<dbReference type="Pfam" id="PF13091">
    <property type="entry name" value="PLDc_2"/>
    <property type="match status" value="2"/>
</dbReference>
<dbReference type="InterPro" id="IPR001736">
    <property type="entry name" value="PLipase_D/transphosphatidylase"/>
</dbReference>
<name>A0A0A7LCC0_9ARCH</name>
<keyword evidence="4" id="KW-0812">Transmembrane</keyword>
<dbReference type="InterPro" id="IPR001322">
    <property type="entry name" value="Lamin_tail_dom"/>
</dbReference>
<dbReference type="HOGENOM" id="CLU_413134_0_0_2"/>
<evidence type="ECO:0000313" key="8">
    <source>
        <dbReference type="Proteomes" id="UP000030787"/>
    </source>
</evidence>
<keyword evidence="3" id="KW-0443">Lipid metabolism</keyword>
<dbReference type="PROSITE" id="PS50035">
    <property type="entry name" value="PLD"/>
    <property type="match status" value="2"/>
</dbReference>
<protein>
    <submittedName>
        <fullName evidence="7">Cls2 protein</fullName>
    </submittedName>
</protein>
<dbReference type="GO" id="GO:0016042">
    <property type="term" value="P:lipid catabolic process"/>
    <property type="evidence" value="ECO:0007669"/>
    <property type="project" value="UniProtKB-KW"/>
</dbReference>
<keyword evidence="1" id="KW-0378">Hydrolase</keyword>
<evidence type="ECO:0000313" key="7">
    <source>
        <dbReference type="EMBL" id="AIZ56613.1"/>
    </source>
</evidence>
<keyword evidence="4" id="KW-1133">Transmembrane helix</keyword>
<dbReference type="KEGG" id="mear:Mpt1_c07290"/>
<dbReference type="Gene3D" id="3.30.870.10">
    <property type="entry name" value="Endonuclease Chain A"/>
    <property type="match status" value="2"/>
</dbReference>
<dbReference type="SUPFAM" id="SSF74853">
    <property type="entry name" value="Lamin A/C globular tail domain"/>
    <property type="match status" value="1"/>
</dbReference>
<feature type="transmembrane region" description="Helical" evidence="4">
    <location>
        <begin position="634"/>
        <end position="651"/>
    </location>
</feature>
<dbReference type="AlphaFoldDB" id="A0A0A7LCC0"/>
<gene>
    <name evidence="7" type="primary">cls2</name>
    <name evidence="7" type="ORF">Mpt1_c07290</name>
</gene>
<organism evidence="7 8">
    <name type="scientific">Candidatus Methanoplasma termitum</name>
    <dbReference type="NCBI Taxonomy" id="1577791"/>
    <lineage>
        <taxon>Archaea</taxon>
        <taxon>Methanobacteriati</taxon>
        <taxon>Thermoplasmatota</taxon>
        <taxon>Thermoplasmata</taxon>
        <taxon>Methanomassiliicoccales</taxon>
        <taxon>Methanomassiliicoccaceae</taxon>
        <taxon>Candidatus Methanoplasma</taxon>
    </lineage>
</organism>
<keyword evidence="8" id="KW-1185">Reference proteome</keyword>
<dbReference type="InterPro" id="IPR025202">
    <property type="entry name" value="PLD-like_dom"/>
</dbReference>
<keyword evidence="2" id="KW-0442">Lipid degradation</keyword>
<keyword evidence="4" id="KW-0472">Membrane</keyword>
<dbReference type="PANTHER" id="PTHR43856">
    <property type="entry name" value="CARDIOLIPIN HYDROLASE"/>
    <property type="match status" value="1"/>
</dbReference>
<feature type="domain" description="PLD phosphodiesterase" evidence="5">
    <location>
        <begin position="480"/>
        <end position="506"/>
    </location>
</feature>
<evidence type="ECO:0000259" key="6">
    <source>
        <dbReference type="PROSITE" id="PS51841"/>
    </source>
</evidence>
<evidence type="ECO:0000256" key="2">
    <source>
        <dbReference type="ARBA" id="ARBA00022963"/>
    </source>
</evidence>